<organism evidence="1 2">
    <name type="scientific">Belliella baltica (strain DSM 15883 / CIP 108006 / LMG 21964 / BA134)</name>
    <dbReference type="NCBI Taxonomy" id="866536"/>
    <lineage>
        <taxon>Bacteria</taxon>
        <taxon>Pseudomonadati</taxon>
        <taxon>Bacteroidota</taxon>
        <taxon>Cytophagia</taxon>
        <taxon>Cytophagales</taxon>
        <taxon>Cyclobacteriaceae</taxon>
        <taxon>Belliella</taxon>
    </lineage>
</organism>
<name>I3Z5I7_BELBD</name>
<dbReference type="Proteomes" id="UP000006050">
    <property type="component" value="Chromosome"/>
</dbReference>
<protein>
    <recommendedName>
        <fullName evidence="3">6-bladed beta-propeller protein</fullName>
    </recommendedName>
</protein>
<dbReference type="HOGENOM" id="CLU_707257_0_0_10"/>
<accession>I3Z5I7</accession>
<dbReference type="AlphaFoldDB" id="I3Z5I7"/>
<evidence type="ECO:0000313" key="2">
    <source>
        <dbReference type="Proteomes" id="UP000006050"/>
    </source>
</evidence>
<dbReference type="KEGG" id="bbd:Belba_1923"/>
<evidence type="ECO:0008006" key="3">
    <source>
        <dbReference type="Google" id="ProtNLM"/>
    </source>
</evidence>
<dbReference type="RefSeq" id="WP_014772484.1">
    <property type="nucleotide sequence ID" value="NC_018010.1"/>
</dbReference>
<dbReference type="EMBL" id="CP003281">
    <property type="protein sequence ID" value="AFL84505.1"/>
    <property type="molecule type" value="Genomic_DNA"/>
</dbReference>
<reference evidence="2" key="1">
    <citation type="submission" date="2012-06" db="EMBL/GenBank/DDBJ databases">
        <title>The complete genome of Belliella baltica DSM 15883.</title>
        <authorList>
            <person name="Lucas S."/>
            <person name="Copeland A."/>
            <person name="Lapidus A."/>
            <person name="Goodwin L."/>
            <person name="Pitluck S."/>
            <person name="Peters L."/>
            <person name="Mikhailova N."/>
            <person name="Davenport K."/>
            <person name="Kyrpides N."/>
            <person name="Mavromatis K."/>
            <person name="Pagani I."/>
            <person name="Ivanova N."/>
            <person name="Ovchinnikova G."/>
            <person name="Zeytun A."/>
            <person name="Detter J.C."/>
            <person name="Han C."/>
            <person name="Land M."/>
            <person name="Hauser L."/>
            <person name="Markowitz V."/>
            <person name="Cheng J.-F."/>
            <person name="Hugenholtz P."/>
            <person name="Woyke T."/>
            <person name="Wu D."/>
            <person name="Tindall B."/>
            <person name="Pomrenke H."/>
            <person name="Brambilla E."/>
            <person name="Klenk H.-P."/>
            <person name="Eisen J.A."/>
        </authorList>
    </citation>
    <scope>NUCLEOTIDE SEQUENCE [LARGE SCALE GENOMIC DNA]</scope>
    <source>
        <strain evidence="2">DSM 15883 / CIP 108006 / LMG 21964 / BA134</strain>
    </source>
</reference>
<dbReference type="OrthoDB" id="821888at2"/>
<dbReference type="STRING" id="866536.Belba_1923"/>
<proteinExistence type="predicted"/>
<sequence>MSKFYLIKISARVIIIGAILFQISCGNKDSRTDLLSTTESYELEIVDSLSIDYLGNLELQAVNADKDLFLFSEESHLLLYNRKGGKVSEFDQPRDAPDAFGQFILGATFSENKIGVLGISKFNIYDFDFNLEKSFKKPYPHKGMIYSGFDHLHAGKKEGKPIFVAFTGGPQVDARSNMLQYYQEYNTLDLIDPDQELFSPIIPFHPNSRYAKGTEAFDFIKPHFQVRDHIVSFTHQFDSLFYQFDLDNDTEFKFEKIPFEKFLMNRGYEIGGQQDYETPVDRSGEITNLFQVEDKHLIIYKSGLKLSELPGAEIPNEERRALISELDPEKLIVREKDGSYSQSSLLTKKYRISRVDSKGRIWAEQNVHEMEFEPDLITVYELKLVRKSSK</sequence>
<keyword evidence="2" id="KW-1185">Reference proteome</keyword>
<gene>
    <name evidence="1" type="ordered locus">Belba_1923</name>
</gene>
<evidence type="ECO:0000313" key="1">
    <source>
        <dbReference type="EMBL" id="AFL84505.1"/>
    </source>
</evidence>